<dbReference type="PANTHER" id="PTHR38791:SF5">
    <property type="entry name" value="TRANSCRIPTION FACTOR DBAG-RELATED"/>
    <property type="match status" value="1"/>
</dbReference>
<dbReference type="GO" id="GO:0003677">
    <property type="term" value="F:DNA binding"/>
    <property type="evidence" value="ECO:0007669"/>
    <property type="project" value="UniProtKB-KW"/>
</dbReference>
<evidence type="ECO:0000313" key="8">
    <source>
        <dbReference type="Proteomes" id="UP000266188"/>
    </source>
</evidence>
<dbReference type="PROSITE" id="PS00463">
    <property type="entry name" value="ZN2_CY6_FUNGAL_1"/>
    <property type="match status" value="1"/>
</dbReference>
<protein>
    <submittedName>
        <fullName evidence="7">C6 finger domain protein</fullName>
    </submittedName>
</protein>
<name>A0A3A2ZN84_9EURO</name>
<dbReference type="InterPro" id="IPR036864">
    <property type="entry name" value="Zn2-C6_fun-type_DNA-bd_sf"/>
</dbReference>
<dbReference type="GO" id="GO:0000981">
    <property type="term" value="F:DNA-binding transcription factor activity, RNA polymerase II-specific"/>
    <property type="evidence" value="ECO:0007669"/>
    <property type="project" value="InterPro"/>
</dbReference>
<feature type="domain" description="Zn(2)-C6 fungal-type" evidence="6">
    <location>
        <begin position="10"/>
        <end position="38"/>
    </location>
</feature>
<dbReference type="InterPro" id="IPR053175">
    <property type="entry name" value="DHMBA_Reg_Transcription_Factor"/>
</dbReference>
<keyword evidence="8" id="KW-1185">Reference proteome</keyword>
<accession>A0A3A2ZN84</accession>
<evidence type="ECO:0000256" key="1">
    <source>
        <dbReference type="ARBA" id="ARBA00023015"/>
    </source>
</evidence>
<dbReference type="SMART" id="SM00066">
    <property type="entry name" value="GAL4"/>
    <property type="match status" value="1"/>
</dbReference>
<dbReference type="PROSITE" id="PS50048">
    <property type="entry name" value="ZN2_CY6_FUNGAL_2"/>
    <property type="match status" value="1"/>
</dbReference>
<evidence type="ECO:0000256" key="4">
    <source>
        <dbReference type="ARBA" id="ARBA00023242"/>
    </source>
</evidence>
<dbReference type="SUPFAM" id="SSF57701">
    <property type="entry name" value="Zn2/Cys6 DNA-binding domain"/>
    <property type="match status" value="1"/>
</dbReference>
<reference evidence="8" key="1">
    <citation type="submission" date="2017-02" db="EMBL/GenBank/DDBJ databases">
        <authorList>
            <person name="Tafer H."/>
            <person name="Lopandic K."/>
        </authorList>
    </citation>
    <scope>NUCLEOTIDE SEQUENCE [LARGE SCALE GENOMIC DNA]</scope>
    <source>
        <strain evidence="8">CBS 366.77</strain>
    </source>
</reference>
<dbReference type="GO" id="GO:0008270">
    <property type="term" value="F:zinc ion binding"/>
    <property type="evidence" value="ECO:0007669"/>
    <property type="project" value="InterPro"/>
</dbReference>
<keyword evidence="2" id="KW-0238">DNA-binding</keyword>
<dbReference type="InterPro" id="IPR021858">
    <property type="entry name" value="Fun_TF"/>
</dbReference>
<dbReference type="Proteomes" id="UP000266188">
    <property type="component" value="Unassembled WGS sequence"/>
</dbReference>
<sequence>MVYCGKPSKGCGQCRSRKIRCDQARPTCSQCAKANRVCPGYRDELSLMFRDESQMVVRKAKTGSSRSKSRTSKESSRTSSPNSSPNSVPQAETEPLVLEETFDFNVDPQQELIQQITRGPLVTRPSFAPTEFEAVCFFTRYNTWPGAFWSLSSMPNLFVSEGTPSQQAMKASIISVGTAMLSRVTKSEPLKLLAERQYGSALKLTNSALSNEVDAKENSTLATVIILALFEVNTSRAPRSIENWTNHIQGAATLLGLRGPEQLQTPAGLQLFLQLRFQIIVSCLQKATYVPKSLLECTKASMFLRPLHEAYGDRLINICGKLANLRADINYGILTDESDALSAAYAIEAELIAWLAAIPSNFAYATVECESVDSSFKDRCRGLLPYENRYHLYRSYWICNIWNQYRSARIITNQIILGYMDAISGEKPFSSLPDDLQAQFTKISDTIHELSVDVCASVPYHFGVGEMEGSIPGMAPQTESFIGGYILLWPLSLAGMTGCKGDPMRRWAADCLKLIGHSMGIDQALALADIMESDEYFTPRRPQRG</sequence>
<dbReference type="CDD" id="cd00067">
    <property type="entry name" value="GAL4"/>
    <property type="match status" value="1"/>
</dbReference>
<evidence type="ECO:0000256" key="2">
    <source>
        <dbReference type="ARBA" id="ARBA00023125"/>
    </source>
</evidence>
<keyword evidence="1" id="KW-0805">Transcription regulation</keyword>
<evidence type="ECO:0000256" key="3">
    <source>
        <dbReference type="ARBA" id="ARBA00023163"/>
    </source>
</evidence>
<keyword evidence="3" id="KW-0804">Transcription</keyword>
<dbReference type="STRING" id="2070753.A0A3A2ZN84"/>
<evidence type="ECO:0000259" key="6">
    <source>
        <dbReference type="PROSITE" id="PS50048"/>
    </source>
</evidence>
<feature type="region of interest" description="Disordered" evidence="5">
    <location>
        <begin position="56"/>
        <end position="92"/>
    </location>
</feature>
<evidence type="ECO:0000256" key="5">
    <source>
        <dbReference type="SAM" id="MobiDB-lite"/>
    </source>
</evidence>
<dbReference type="PANTHER" id="PTHR38791">
    <property type="entry name" value="ZN(II)2CYS6 TRANSCRIPTION FACTOR (EUROFUNG)-RELATED-RELATED"/>
    <property type="match status" value="1"/>
</dbReference>
<gene>
    <name evidence="7" type="ORF">PHISCL_08326</name>
</gene>
<dbReference type="Pfam" id="PF00172">
    <property type="entry name" value="Zn_clus"/>
    <property type="match status" value="1"/>
</dbReference>
<dbReference type="Gene3D" id="4.10.240.10">
    <property type="entry name" value="Zn(2)-C6 fungal-type DNA-binding domain"/>
    <property type="match status" value="1"/>
</dbReference>
<dbReference type="AlphaFoldDB" id="A0A3A2ZN84"/>
<proteinExistence type="predicted"/>
<dbReference type="Pfam" id="PF11951">
    <property type="entry name" value="Fungal_trans_2"/>
    <property type="match status" value="1"/>
</dbReference>
<dbReference type="InterPro" id="IPR001138">
    <property type="entry name" value="Zn2Cys6_DnaBD"/>
</dbReference>
<dbReference type="OrthoDB" id="2991872at2759"/>
<feature type="compositionally biased region" description="Low complexity" evidence="5">
    <location>
        <begin position="77"/>
        <end position="87"/>
    </location>
</feature>
<keyword evidence="4" id="KW-0539">Nucleus</keyword>
<comment type="caution">
    <text evidence="7">The sequence shown here is derived from an EMBL/GenBank/DDBJ whole genome shotgun (WGS) entry which is preliminary data.</text>
</comment>
<organism evidence="7 8">
    <name type="scientific">Aspergillus sclerotialis</name>
    <dbReference type="NCBI Taxonomy" id="2070753"/>
    <lineage>
        <taxon>Eukaryota</taxon>
        <taxon>Fungi</taxon>
        <taxon>Dikarya</taxon>
        <taxon>Ascomycota</taxon>
        <taxon>Pezizomycotina</taxon>
        <taxon>Eurotiomycetes</taxon>
        <taxon>Eurotiomycetidae</taxon>
        <taxon>Eurotiales</taxon>
        <taxon>Aspergillaceae</taxon>
        <taxon>Aspergillus</taxon>
        <taxon>Aspergillus subgen. Polypaecilum</taxon>
    </lineage>
</organism>
<dbReference type="EMBL" id="MVGC01000418">
    <property type="protein sequence ID" value="RJE19335.1"/>
    <property type="molecule type" value="Genomic_DNA"/>
</dbReference>
<evidence type="ECO:0000313" key="7">
    <source>
        <dbReference type="EMBL" id="RJE19335.1"/>
    </source>
</evidence>